<comment type="catalytic activity">
    <reaction evidence="15">
        <text>L-homoserine + NADP(+) = L-aspartate 4-semialdehyde + NADPH + H(+)</text>
        <dbReference type="Rhea" id="RHEA:15761"/>
        <dbReference type="ChEBI" id="CHEBI:15378"/>
        <dbReference type="ChEBI" id="CHEBI:57476"/>
        <dbReference type="ChEBI" id="CHEBI:57783"/>
        <dbReference type="ChEBI" id="CHEBI:58349"/>
        <dbReference type="ChEBI" id="CHEBI:537519"/>
        <dbReference type="EC" id="1.1.1.3"/>
    </reaction>
    <physiologicalReaction direction="right-to-left" evidence="15">
        <dbReference type="Rhea" id="RHEA:15763"/>
    </physiologicalReaction>
</comment>
<feature type="domain" description="ACT" evidence="20">
    <location>
        <begin position="352"/>
        <end position="426"/>
    </location>
</feature>
<evidence type="ECO:0000256" key="16">
    <source>
        <dbReference type="PIRSR" id="PIRSR000098-1"/>
    </source>
</evidence>
<keyword evidence="8 18" id="KW-0791">Threonine biosynthesis</keyword>
<dbReference type="Gene3D" id="3.40.50.720">
    <property type="entry name" value="NAD(P)-binding Rossmann-like Domain"/>
    <property type="match status" value="1"/>
</dbReference>
<dbReference type="GO" id="GO:0046872">
    <property type="term" value="F:metal ion binding"/>
    <property type="evidence" value="ECO:0007669"/>
    <property type="project" value="UniProtKB-KW"/>
</dbReference>
<keyword evidence="13" id="KW-0915">Sodium</keyword>
<evidence type="ECO:0000256" key="10">
    <source>
        <dbReference type="ARBA" id="ARBA00022857"/>
    </source>
</evidence>
<evidence type="ECO:0000256" key="4">
    <source>
        <dbReference type="ARBA" id="ARBA00006753"/>
    </source>
</evidence>
<reference evidence="21" key="1">
    <citation type="submission" date="2021-01" db="EMBL/GenBank/DDBJ databases">
        <title>Genomic Encyclopedia of Type Strains, Phase IV (KMG-IV): sequencing the most valuable type-strain genomes for metagenomic binning, comparative biology and taxonomic classification.</title>
        <authorList>
            <person name="Goeker M."/>
        </authorList>
    </citation>
    <scope>NUCLEOTIDE SEQUENCE</scope>
    <source>
        <strain evidence="21">DSM 23230</strain>
    </source>
</reference>
<dbReference type="CDD" id="cd04881">
    <property type="entry name" value="ACT_HSDH-Hom"/>
    <property type="match status" value="1"/>
</dbReference>
<comment type="similarity">
    <text evidence="4 19">Belongs to the homoserine dehydrogenase family.</text>
</comment>
<dbReference type="Proteomes" id="UP000774000">
    <property type="component" value="Unassembled WGS sequence"/>
</dbReference>
<dbReference type="GO" id="GO:0009086">
    <property type="term" value="P:methionine biosynthetic process"/>
    <property type="evidence" value="ECO:0007669"/>
    <property type="project" value="UniProtKB-KW"/>
</dbReference>
<comment type="cofactor">
    <cofactor evidence="1">
        <name>a metal cation</name>
        <dbReference type="ChEBI" id="CHEBI:25213"/>
    </cofactor>
</comment>
<evidence type="ECO:0000313" key="21">
    <source>
        <dbReference type="EMBL" id="MBM7556001.1"/>
    </source>
</evidence>
<dbReference type="InterPro" id="IPR002912">
    <property type="entry name" value="ACT_dom"/>
</dbReference>
<evidence type="ECO:0000256" key="19">
    <source>
        <dbReference type="RuleBase" id="RU004171"/>
    </source>
</evidence>
<evidence type="ECO:0000256" key="15">
    <source>
        <dbReference type="ARBA" id="ARBA00048841"/>
    </source>
</evidence>
<keyword evidence="14 18" id="KW-0486">Methionine biosynthesis</keyword>
<dbReference type="Pfam" id="PF00742">
    <property type="entry name" value="Homoserine_dh"/>
    <property type="match status" value="1"/>
</dbReference>
<evidence type="ECO:0000256" key="5">
    <source>
        <dbReference type="ARBA" id="ARBA00013213"/>
    </source>
</evidence>
<evidence type="ECO:0000256" key="13">
    <source>
        <dbReference type="ARBA" id="ARBA00023053"/>
    </source>
</evidence>
<dbReference type="GO" id="GO:0004412">
    <property type="term" value="F:homoserine dehydrogenase activity"/>
    <property type="evidence" value="ECO:0007669"/>
    <property type="project" value="UniProtKB-EC"/>
</dbReference>
<dbReference type="AlphaFoldDB" id="A0A938XTG5"/>
<dbReference type="InterPro" id="IPR001342">
    <property type="entry name" value="HDH_cat"/>
</dbReference>
<dbReference type="Pfam" id="PF01842">
    <property type="entry name" value="ACT"/>
    <property type="match status" value="1"/>
</dbReference>
<dbReference type="InterPro" id="IPR005106">
    <property type="entry name" value="Asp/hSer_DH_NAD-bd"/>
</dbReference>
<evidence type="ECO:0000256" key="14">
    <source>
        <dbReference type="ARBA" id="ARBA00023167"/>
    </source>
</evidence>
<dbReference type="EC" id="1.1.1.3" evidence="5 18"/>
<keyword evidence="11 18" id="KW-0560">Oxidoreductase</keyword>
<evidence type="ECO:0000256" key="18">
    <source>
        <dbReference type="RuleBase" id="RU000579"/>
    </source>
</evidence>
<keyword evidence="7 18" id="KW-0028">Amino-acid biosynthesis</keyword>
<dbReference type="PANTHER" id="PTHR43331:SF1">
    <property type="entry name" value="HOMOSERINE DEHYDROGENASE"/>
    <property type="match status" value="1"/>
</dbReference>
<evidence type="ECO:0000256" key="11">
    <source>
        <dbReference type="ARBA" id="ARBA00023002"/>
    </source>
</evidence>
<keyword evidence="22" id="KW-1185">Reference proteome</keyword>
<dbReference type="PROSITE" id="PS01042">
    <property type="entry name" value="HOMOSER_DHGENASE"/>
    <property type="match status" value="1"/>
</dbReference>
<evidence type="ECO:0000256" key="3">
    <source>
        <dbReference type="ARBA" id="ARBA00005062"/>
    </source>
</evidence>
<evidence type="ECO:0000256" key="2">
    <source>
        <dbReference type="ARBA" id="ARBA00005056"/>
    </source>
</evidence>
<dbReference type="GO" id="GO:0050661">
    <property type="term" value="F:NADP binding"/>
    <property type="evidence" value="ECO:0007669"/>
    <property type="project" value="InterPro"/>
</dbReference>
<dbReference type="FunFam" id="3.30.70.260:FF:000030">
    <property type="entry name" value="Homoserine dehydrogenase"/>
    <property type="match status" value="1"/>
</dbReference>
<proteinExistence type="inferred from homology"/>
<dbReference type="PROSITE" id="PS51671">
    <property type="entry name" value="ACT"/>
    <property type="match status" value="1"/>
</dbReference>
<evidence type="ECO:0000256" key="8">
    <source>
        <dbReference type="ARBA" id="ARBA00022697"/>
    </source>
</evidence>
<dbReference type="RefSeq" id="WP_204700708.1">
    <property type="nucleotide sequence ID" value="NZ_JAFBDQ010000003.1"/>
</dbReference>
<keyword evidence="12" id="KW-0520">NAD</keyword>
<accession>A0A938XTG5</accession>
<keyword evidence="10 17" id="KW-0521">NADP</keyword>
<comment type="pathway">
    <text evidence="3 18">Amino-acid biosynthesis; L-methionine biosynthesis via de novo pathway; L-homoserine from L-aspartate: step 3/3.</text>
</comment>
<evidence type="ECO:0000256" key="17">
    <source>
        <dbReference type="PIRSR" id="PIRSR000098-2"/>
    </source>
</evidence>
<evidence type="ECO:0000256" key="7">
    <source>
        <dbReference type="ARBA" id="ARBA00022605"/>
    </source>
</evidence>
<dbReference type="SUPFAM" id="SSF55347">
    <property type="entry name" value="Glyceraldehyde-3-phosphate dehydrogenase-like, C-terminal domain"/>
    <property type="match status" value="1"/>
</dbReference>
<dbReference type="FunFam" id="3.40.50.720:FF:000062">
    <property type="entry name" value="Homoserine dehydrogenase"/>
    <property type="match status" value="1"/>
</dbReference>
<comment type="caution">
    <text evidence="21">The sequence shown here is derived from an EMBL/GenBank/DDBJ whole genome shotgun (WGS) entry which is preliminary data.</text>
</comment>
<dbReference type="GO" id="GO:0009088">
    <property type="term" value="P:threonine biosynthetic process"/>
    <property type="evidence" value="ECO:0007669"/>
    <property type="project" value="UniProtKB-KW"/>
</dbReference>
<evidence type="ECO:0000256" key="9">
    <source>
        <dbReference type="ARBA" id="ARBA00022723"/>
    </source>
</evidence>
<dbReference type="PANTHER" id="PTHR43331">
    <property type="entry name" value="HOMOSERINE DEHYDROGENASE"/>
    <property type="match status" value="1"/>
</dbReference>
<sequence>MSVDEIQVGLLGCGTVGSGVYKVLHKNEESITNKAGAKLSVKQVLVKDKDEELAVDVPDEELTEDFTDILNDDEIEIVVELIGGVNPAREFVLQSLKNGKSVITANKELIAKHGEEILLTAEENNVDFYFEASVGGGIPIIKPLKSSLAGNKITKILGIVNGTTNYILTKMDEEGAEFDSVLKQAQELGYAEADPTSDIEGCDAAYKLAILSSIGFESRIDIDKVYVEGITGITKEDISYAREFDYKIKLLAIGKEEEDGVEVRVHPTLIPEDHPLANVNDVFNAIFIEGDAIGETMFYGPGAGQMPTGSAVVGDIIEVARNIKLGAQGRLPCTCFENKKVKEPSEVETRYYIRLEVLDEPGVLGQITNLLGEYNVSMESVMQKGRSDESVPLVLITHKVKEGDINTALEEISKLDPVKEVANLIRVEE</sequence>
<feature type="binding site" evidence="17">
    <location>
        <begin position="11"/>
        <end position="18"/>
    </location>
    <ligand>
        <name>NADP(+)</name>
        <dbReference type="ChEBI" id="CHEBI:58349"/>
    </ligand>
</feature>
<evidence type="ECO:0000259" key="20">
    <source>
        <dbReference type="PROSITE" id="PS51671"/>
    </source>
</evidence>
<dbReference type="FunFam" id="3.30.360.10:FF:000005">
    <property type="entry name" value="Homoserine dehydrogenase"/>
    <property type="match status" value="1"/>
</dbReference>
<evidence type="ECO:0000313" key="22">
    <source>
        <dbReference type="Proteomes" id="UP000774000"/>
    </source>
</evidence>
<dbReference type="EMBL" id="JAFBDQ010000003">
    <property type="protein sequence ID" value="MBM7556001.1"/>
    <property type="molecule type" value="Genomic_DNA"/>
</dbReference>
<comment type="pathway">
    <text evidence="2 18">Amino-acid biosynthesis; L-threonine biosynthesis; L-threonine from L-aspartate: step 3/5.</text>
</comment>
<dbReference type="PIRSF" id="PIRSF000098">
    <property type="entry name" value="Homoser_dehydrog"/>
    <property type="match status" value="1"/>
</dbReference>
<dbReference type="NCBIfam" id="NF004976">
    <property type="entry name" value="PRK06349.1"/>
    <property type="match status" value="1"/>
</dbReference>
<dbReference type="Gene3D" id="3.30.360.10">
    <property type="entry name" value="Dihydrodipicolinate Reductase, domain 2"/>
    <property type="match status" value="1"/>
</dbReference>
<dbReference type="InterPro" id="IPR045865">
    <property type="entry name" value="ACT-like_dom_sf"/>
</dbReference>
<protein>
    <recommendedName>
        <fullName evidence="6 18">Homoserine dehydrogenase</fullName>
        <ecNumber evidence="5 18">1.1.1.3</ecNumber>
    </recommendedName>
</protein>
<feature type="active site" description="Proton donor" evidence="16">
    <location>
        <position position="207"/>
    </location>
</feature>
<gene>
    <name evidence="21" type="ORF">JOC47_000835</name>
</gene>
<dbReference type="Pfam" id="PF03447">
    <property type="entry name" value="NAD_binding_3"/>
    <property type="match status" value="1"/>
</dbReference>
<dbReference type="SUPFAM" id="SSF51735">
    <property type="entry name" value="NAD(P)-binding Rossmann-fold domains"/>
    <property type="match status" value="1"/>
</dbReference>
<feature type="binding site" evidence="17">
    <location>
        <position position="107"/>
    </location>
    <ligand>
        <name>NADPH</name>
        <dbReference type="ChEBI" id="CHEBI:57783"/>
    </ligand>
</feature>
<evidence type="ECO:0000256" key="12">
    <source>
        <dbReference type="ARBA" id="ARBA00023027"/>
    </source>
</evidence>
<dbReference type="SUPFAM" id="SSF55021">
    <property type="entry name" value="ACT-like"/>
    <property type="match status" value="1"/>
</dbReference>
<dbReference type="InterPro" id="IPR019811">
    <property type="entry name" value="HDH_CS"/>
</dbReference>
<dbReference type="Gene3D" id="3.30.70.260">
    <property type="match status" value="1"/>
</dbReference>
<dbReference type="InterPro" id="IPR036291">
    <property type="entry name" value="NAD(P)-bd_dom_sf"/>
</dbReference>
<name>A0A938XTG5_9FIRM</name>
<evidence type="ECO:0000256" key="6">
    <source>
        <dbReference type="ARBA" id="ARBA00013376"/>
    </source>
</evidence>
<organism evidence="21 22">
    <name type="scientific">Halanaerobacter jeridensis</name>
    <dbReference type="NCBI Taxonomy" id="706427"/>
    <lineage>
        <taxon>Bacteria</taxon>
        <taxon>Bacillati</taxon>
        <taxon>Bacillota</taxon>
        <taxon>Clostridia</taxon>
        <taxon>Halanaerobiales</taxon>
        <taxon>Halobacteroidaceae</taxon>
        <taxon>Halanaerobacter</taxon>
    </lineage>
</organism>
<dbReference type="InterPro" id="IPR016204">
    <property type="entry name" value="HDH"/>
</dbReference>
<feature type="binding site" evidence="17">
    <location>
        <position position="192"/>
    </location>
    <ligand>
        <name>L-homoserine</name>
        <dbReference type="ChEBI" id="CHEBI:57476"/>
    </ligand>
</feature>
<evidence type="ECO:0000256" key="1">
    <source>
        <dbReference type="ARBA" id="ARBA00001920"/>
    </source>
</evidence>
<keyword evidence="9" id="KW-0479">Metal-binding</keyword>